<proteinExistence type="inferred from homology"/>
<dbReference type="PROSITE" id="PS01129">
    <property type="entry name" value="PSI_RLU"/>
    <property type="match status" value="1"/>
</dbReference>
<dbReference type="SUPFAM" id="SSF55174">
    <property type="entry name" value="Alpha-L RNA-binding motif"/>
    <property type="match status" value="1"/>
</dbReference>
<dbReference type="GO" id="GO:0003723">
    <property type="term" value="F:RNA binding"/>
    <property type="evidence" value="ECO:0007669"/>
    <property type="project" value="UniProtKB-KW"/>
</dbReference>
<dbReference type="STRING" id="1334629.MFUL124B02_16090"/>
<evidence type="ECO:0000256" key="3">
    <source>
        <dbReference type="PIRSR" id="PIRSR606225-1"/>
    </source>
</evidence>
<dbReference type="PANTHER" id="PTHR21600:SF44">
    <property type="entry name" value="RIBOSOMAL LARGE SUBUNIT PSEUDOURIDINE SYNTHASE D"/>
    <property type="match status" value="1"/>
</dbReference>
<comment type="caution">
    <text evidence="7">The sequence shown here is derived from an EMBL/GenBank/DDBJ whole genome shotgun (WGS) entry which is preliminary data.</text>
</comment>
<dbReference type="InterPro" id="IPR006224">
    <property type="entry name" value="PsdUridine_synth_RluA-like_CS"/>
</dbReference>
<organism evidence="7 10">
    <name type="scientific">Myxococcus fulvus</name>
    <dbReference type="NCBI Taxonomy" id="33"/>
    <lineage>
        <taxon>Bacteria</taxon>
        <taxon>Pseudomonadati</taxon>
        <taxon>Myxococcota</taxon>
        <taxon>Myxococcia</taxon>
        <taxon>Myxococcales</taxon>
        <taxon>Cystobacterineae</taxon>
        <taxon>Myxococcaceae</taxon>
        <taxon>Myxococcus</taxon>
    </lineage>
</organism>
<dbReference type="Proteomes" id="UP000321514">
    <property type="component" value="Unassembled WGS sequence"/>
</dbReference>
<dbReference type="InterPro" id="IPR050188">
    <property type="entry name" value="RluA_PseudoU_synthase"/>
</dbReference>
<dbReference type="PROSITE" id="PS50889">
    <property type="entry name" value="S4"/>
    <property type="match status" value="1"/>
</dbReference>
<evidence type="ECO:0000313" key="7">
    <source>
        <dbReference type="EMBL" id="GEN08710.1"/>
    </source>
</evidence>
<dbReference type="NCBIfam" id="TIGR00005">
    <property type="entry name" value="rluA_subfam"/>
    <property type="match status" value="1"/>
</dbReference>
<dbReference type="GO" id="GO:0140098">
    <property type="term" value="F:catalytic activity, acting on RNA"/>
    <property type="evidence" value="ECO:0007669"/>
    <property type="project" value="UniProtKB-ARBA"/>
</dbReference>
<evidence type="ECO:0000256" key="2">
    <source>
        <dbReference type="ARBA" id="ARBA00023235"/>
    </source>
</evidence>
<evidence type="ECO:0000256" key="5">
    <source>
        <dbReference type="RuleBase" id="RU362028"/>
    </source>
</evidence>
<feature type="active site" evidence="3">
    <location>
        <position position="141"/>
    </location>
</feature>
<dbReference type="InterPro" id="IPR020103">
    <property type="entry name" value="PsdUridine_synth_cat_dom_sf"/>
</dbReference>
<dbReference type="RefSeq" id="WP_074957277.1">
    <property type="nucleotide sequence ID" value="NZ_BJXR01000030.1"/>
</dbReference>
<keyword evidence="4" id="KW-0694">RNA-binding</keyword>
<dbReference type="OrthoDB" id="128480at2"/>
<accession>A0A511T3H4</accession>
<dbReference type="AlphaFoldDB" id="A0A511T3H4"/>
<dbReference type="Pfam" id="PF00849">
    <property type="entry name" value="PseudoU_synth_2"/>
    <property type="match status" value="1"/>
</dbReference>
<evidence type="ECO:0000313" key="8">
    <source>
        <dbReference type="EMBL" id="SEU29803.1"/>
    </source>
</evidence>
<dbReference type="InterPro" id="IPR006225">
    <property type="entry name" value="PsdUridine_synth_RluC/D"/>
</dbReference>
<dbReference type="EMBL" id="BJXR01000030">
    <property type="protein sequence ID" value="GEN08710.1"/>
    <property type="molecule type" value="Genomic_DNA"/>
</dbReference>
<protein>
    <recommendedName>
        <fullName evidence="5">Pseudouridine synthase</fullName>
        <ecNumber evidence="5">5.4.99.-</ecNumber>
    </recommendedName>
</protein>
<dbReference type="SUPFAM" id="SSF55120">
    <property type="entry name" value="Pseudouridine synthase"/>
    <property type="match status" value="1"/>
</dbReference>
<keyword evidence="2 5" id="KW-0413">Isomerase</keyword>
<keyword evidence="9" id="KW-1185">Reference proteome</keyword>
<evidence type="ECO:0000256" key="1">
    <source>
        <dbReference type="ARBA" id="ARBA00010876"/>
    </source>
</evidence>
<evidence type="ECO:0000259" key="6">
    <source>
        <dbReference type="Pfam" id="PF00849"/>
    </source>
</evidence>
<dbReference type="GO" id="GO:0009982">
    <property type="term" value="F:pseudouridine synthase activity"/>
    <property type="evidence" value="ECO:0007669"/>
    <property type="project" value="InterPro"/>
</dbReference>
<evidence type="ECO:0000256" key="4">
    <source>
        <dbReference type="PROSITE-ProRule" id="PRU00182"/>
    </source>
</evidence>
<reference evidence="8 9" key="1">
    <citation type="submission" date="2016-10" db="EMBL/GenBank/DDBJ databases">
        <authorList>
            <person name="Varghese N."/>
            <person name="Submissions S."/>
        </authorList>
    </citation>
    <scope>NUCLEOTIDE SEQUENCE [LARGE SCALE GENOMIC DNA]</scope>
    <source>
        <strain evidence="8 9">DSM 16525</strain>
    </source>
</reference>
<dbReference type="InterPro" id="IPR036986">
    <property type="entry name" value="S4_RNA-bd_sf"/>
</dbReference>
<reference evidence="7 10" key="2">
    <citation type="submission" date="2019-07" db="EMBL/GenBank/DDBJ databases">
        <title>Whole genome shotgun sequence of Myxococcus fulvus NBRC 100333.</title>
        <authorList>
            <person name="Hosoyama A."/>
            <person name="Uohara A."/>
            <person name="Ohji S."/>
            <person name="Ichikawa N."/>
        </authorList>
    </citation>
    <scope>NUCLEOTIDE SEQUENCE [LARGE SCALE GENOMIC DNA]</scope>
    <source>
        <strain evidence="7 10">NBRC 100333</strain>
    </source>
</reference>
<comment type="function">
    <text evidence="5">Responsible for synthesis of pseudouridine from uracil.</text>
</comment>
<dbReference type="InterPro" id="IPR006145">
    <property type="entry name" value="PsdUridine_synth_RsuA/RluA"/>
</dbReference>
<comment type="similarity">
    <text evidence="1 5">Belongs to the pseudouridine synthase RluA family.</text>
</comment>
<dbReference type="CDD" id="cd02869">
    <property type="entry name" value="PseudoU_synth_RluA_like"/>
    <property type="match status" value="1"/>
</dbReference>
<gene>
    <name evidence="7" type="primary">rluD_1</name>
    <name evidence="7" type="ORF">MFU01_37470</name>
    <name evidence="8" type="ORF">SAMN05443572_108248</name>
</gene>
<sequence>MSTSQLHTFTVAADKAGQRVDLFVGEALSLSRARLKRLFESGAVKVNGRAAKKGLTLVEGQTVAVVLEEETREAVPDQDLSLTVLHEDAELVFVDKPAGRPSHPLQSGETGTVANALVARYPECAQASVDPREGGLCHRLDVETSGVVVAARTRAAWNTVREAFGERAVDKRYLALVTGPLVDEGDIELPLRHHPRHPDRVEPAPFGAEDAREAVSRFRVLSRAGEHSVVEVRILTGVLHQVRAHLAGIGAPIVGDTLYGGREAPELGRFFLHARALGLSHPVTKKPLHVTSPLPPELRAELERLGLPLPRGEHGDASLTSPAT</sequence>
<dbReference type="CDD" id="cd00165">
    <property type="entry name" value="S4"/>
    <property type="match status" value="1"/>
</dbReference>
<dbReference type="Proteomes" id="UP000183760">
    <property type="component" value="Unassembled WGS sequence"/>
</dbReference>
<dbReference type="Gene3D" id="3.30.2350.10">
    <property type="entry name" value="Pseudouridine synthase"/>
    <property type="match status" value="1"/>
</dbReference>
<evidence type="ECO:0000313" key="9">
    <source>
        <dbReference type="Proteomes" id="UP000183760"/>
    </source>
</evidence>
<feature type="domain" description="Pseudouridine synthase RsuA/RluA-like" evidence="6">
    <location>
        <begin position="91"/>
        <end position="247"/>
    </location>
</feature>
<dbReference type="EC" id="5.4.99.-" evidence="5"/>
<comment type="catalytic activity">
    <reaction evidence="5">
        <text>a uridine in RNA = a pseudouridine in RNA</text>
        <dbReference type="Rhea" id="RHEA:48348"/>
        <dbReference type="Rhea" id="RHEA-COMP:12068"/>
        <dbReference type="Rhea" id="RHEA-COMP:12069"/>
        <dbReference type="ChEBI" id="CHEBI:65314"/>
        <dbReference type="ChEBI" id="CHEBI:65315"/>
    </reaction>
</comment>
<dbReference type="Gene3D" id="3.10.290.10">
    <property type="entry name" value="RNA-binding S4 domain"/>
    <property type="match status" value="1"/>
</dbReference>
<dbReference type="EMBL" id="FOIB01000008">
    <property type="protein sequence ID" value="SEU29803.1"/>
    <property type="molecule type" value="Genomic_DNA"/>
</dbReference>
<dbReference type="GO" id="GO:0000455">
    <property type="term" value="P:enzyme-directed rRNA pseudouridine synthesis"/>
    <property type="evidence" value="ECO:0007669"/>
    <property type="project" value="TreeGrafter"/>
</dbReference>
<name>A0A511T3H4_MYXFU</name>
<evidence type="ECO:0000313" key="10">
    <source>
        <dbReference type="Proteomes" id="UP000321514"/>
    </source>
</evidence>
<dbReference type="PANTHER" id="PTHR21600">
    <property type="entry name" value="MITOCHONDRIAL RNA PSEUDOURIDINE SYNTHASE"/>
    <property type="match status" value="1"/>
</dbReference>